<gene>
    <name evidence="1" type="ORF">V5J35_002668</name>
</gene>
<reference evidence="1 2" key="1">
    <citation type="submission" date="2024-06" db="EMBL/GenBank/DDBJ databases">
        <title>Genomic Encyclopedia of Type Strains, Phase V (KMG-V): Genome sequencing to study the core and pangenomes of soil and plant-associated prokaryotes.</title>
        <authorList>
            <person name="Whitman W."/>
        </authorList>
    </citation>
    <scope>NUCLEOTIDE SEQUENCE [LARGE SCALE GENOMIC DNA]</scope>
    <source>
        <strain evidence="1 2">NE40</strain>
    </source>
</reference>
<name>A0ABV2SI82_9GAMM</name>
<dbReference type="RefSeq" id="WP_354016410.1">
    <property type="nucleotide sequence ID" value="NZ_JBEWTB010000002.1"/>
</dbReference>
<dbReference type="EMBL" id="JBEWTB010000002">
    <property type="protein sequence ID" value="MET4757476.1"/>
    <property type="molecule type" value="Genomic_DNA"/>
</dbReference>
<proteinExistence type="predicted"/>
<keyword evidence="2" id="KW-1185">Reference proteome</keyword>
<comment type="caution">
    <text evidence="1">The sequence shown here is derived from an EMBL/GenBank/DDBJ whole genome shotgun (WGS) entry which is preliminary data.</text>
</comment>
<accession>A0ABV2SI82</accession>
<sequence>MYLEGNGGADHFDLRKNDLAFFSGIAIHPGLPEGDDRRASKIRIRQPSYRFVAYRDPQEPQDLVLFDRFAPRNASIRIKRAWSTLHDQSLRPTRVQFQDISLPLAELTQQVTDNGGKIIFPLVIARETDLHPHHRIPATPENPLFVQLSEGYRLLPVQDRQGVTHIFYGTGDNSGEKTRVLVNNQSFAPGSVYHCTSGQSGCRKVLPRLIKVSGTFQKKTATGNRLDNVIYIDSQSSPKFELTRVQGRGGDDLIIAASRERGNDKASRLREPVADNNECDNRVVFLKMGEGSFSRPVSGLPLILDGGKGDDVYIPGEFRDVSVVDNQGSHFVFLLPGSTANLRGLSGRKSTTLLLPELAPDQVTFSLCNKSTGETVTPENKADIRPCVVQVINKTSGETMALVNPSVLKSLYFKGGKVSHHPLDHILENNRELEESDNTSGALAFLNKVIRRSRNLVSYFKRDSAQNDSNPMIALERLVNGNMARDHQRLVQSMSALGGDPGGVSLSYTPRANQGTAQNLTSPSPLAHTMVGLGVG</sequence>
<evidence type="ECO:0000313" key="2">
    <source>
        <dbReference type="Proteomes" id="UP001549366"/>
    </source>
</evidence>
<dbReference type="Proteomes" id="UP001549366">
    <property type="component" value="Unassembled WGS sequence"/>
</dbReference>
<evidence type="ECO:0000313" key="1">
    <source>
        <dbReference type="EMBL" id="MET4757476.1"/>
    </source>
</evidence>
<organism evidence="1 2">
    <name type="scientific">Endozoicomonas lisbonensis</name>
    <dbReference type="NCBI Taxonomy" id="3120522"/>
    <lineage>
        <taxon>Bacteria</taxon>
        <taxon>Pseudomonadati</taxon>
        <taxon>Pseudomonadota</taxon>
        <taxon>Gammaproteobacteria</taxon>
        <taxon>Oceanospirillales</taxon>
        <taxon>Endozoicomonadaceae</taxon>
        <taxon>Endozoicomonas</taxon>
    </lineage>
</organism>
<protein>
    <submittedName>
        <fullName evidence="1">Uncharacterized protein</fullName>
    </submittedName>
</protein>